<proteinExistence type="predicted"/>
<feature type="signal peptide" evidence="1">
    <location>
        <begin position="1"/>
        <end position="21"/>
    </location>
</feature>
<gene>
    <name evidence="2" type="ORF">FCN74_04855</name>
</gene>
<protein>
    <submittedName>
        <fullName evidence="2">DUF4252 domain-containing protein</fullName>
    </submittedName>
</protein>
<dbReference type="Pfam" id="PF14060">
    <property type="entry name" value="DUF4252"/>
    <property type="match status" value="1"/>
</dbReference>
<dbReference type="EMBL" id="SWMU01000002">
    <property type="protein sequence ID" value="TKS56376.1"/>
    <property type="molecule type" value="Genomic_DNA"/>
</dbReference>
<keyword evidence="1" id="KW-0732">Signal</keyword>
<accession>A0A4U5TQQ0</accession>
<dbReference type="InterPro" id="IPR025348">
    <property type="entry name" value="DUF4252"/>
</dbReference>
<evidence type="ECO:0000313" key="3">
    <source>
        <dbReference type="Proteomes" id="UP000306552"/>
    </source>
</evidence>
<evidence type="ECO:0000256" key="1">
    <source>
        <dbReference type="SAM" id="SignalP"/>
    </source>
</evidence>
<keyword evidence="3" id="KW-1185">Reference proteome</keyword>
<dbReference type="OrthoDB" id="1143555at2"/>
<dbReference type="Proteomes" id="UP000306552">
    <property type="component" value="Unassembled WGS sequence"/>
</dbReference>
<sequence length="172" mass="20201">MKTTLTLCLSLFVLISCQTNSLQTYMVDHKDDENFISLDFSLKTFVDNFDDFSEEQKNLFKDVRKVNILAFKKDNSNDKDYSEKRNLLTQILSEEFSKQQLMSVNDKGRQMKMFADNMDDKVKEIVIYANDNDKGFLLLRLLGDDLNPSNFYEMMKMSDEMNFEDLAQMIDL</sequence>
<dbReference type="AlphaFoldDB" id="A0A4U5TQQ0"/>
<comment type="caution">
    <text evidence="2">The sequence shown here is derived from an EMBL/GenBank/DDBJ whole genome shotgun (WGS) entry which is preliminary data.</text>
</comment>
<reference evidence="2 3" key="1">
    <citation type="submission" date="2019-04" db="EMBL/GenBank/DDBJ databases">
        <title>Psychroflexus halotolerans sp. nov., isolated from a marine solar saltern.</title>
        <authorList>
            <person name="Feng X."/>
        </authorList>
    </citation>
    <scope>NUCLEOTIDE SEQUENCE [LARGE SCALE GENOMIC DNA]</scope>
    <source>
        <strain evidence="2 3">WDS2C27</strain>
    </source>
</reference>
<evidence type="ECO:0000313" key="2">
    <source>
        <dbReference type="EMBL" id="TKS56376.1"/>
    </source>
</evidence>
<dbReference type="RefSeq" id="WP_138931478.1">
    <property type="nucleotide sequence ID" value="NZ_SWMU01000002.1"/>
</dbReference>
<dbReference type="PROSITE" id="PS51257">
    <property type="entry name" value="PROKAR_LIPOPROTEIN"/>
    <property type="match status" value="1"/>
</dbReference>
<organism evidence="2 3">
    <name type="scientific">Mesohalobacter halotolerans</name>
    <dbReference type="NCBI Taxonomy" id="1883405"/>
    <lineage>
        <taxon>Bacteria</taxon>
        <taxon>Pseudomonadati</taxon>
        <taxon>Bacteroidota</taxon>
        <taxon>Flavobacteriia</taxon>
        <taxon>Flavobacteriales</taxon>
        <taxon>Flavobacteriaceae</taxon>
        <taxon>Mesohalobacter</taxon>
    </lineage>
</organism>
<feature type="chain" id="PRO_5020775603" evidence="1">
    <location>
        <begin position="22"/>
        <end position="172"/>
    </location>
</feature>
<name>A0A4U5TQQ0_9FLAO</name>